<accession>A0ABR2K247</accession>
<comment type="caution">
    <text evidence="2">The sequence shown here is derived from an EMBL/GenBank/DDBJ whole genome shotgun (WGS) entry which is preliminary data.</text>
</comment>
<keyword evidence="3" id="KW-1185">Reference proteome</keyword>
<keyword evidence="1" id="KW-0175">Coiled coil</keyword>
<proteinExistence type="predicted"/>
<dbReference type="Proteomes" id="UP001470230">
    <property type="component" value="Unassembled WGS sequence"/>
</dbReference>
<dbReference type="EMBL" id="JAPFFF010000008">
    <property type="protein sequence ID" value="KAK8885191.1"/>
    <property type="molecule type" value="Genomic_DNA"/>
</dbReference>
<gene>
    <name evidence="2" type="ORF">M9Y10_044320</name>
</gene>
<evidence type="ECO:0000313" key="3">
    <source>
        <dbReference type="Proteomes" id="UP001470230"/>
    </source>
</evidence>
<protein>
    <submittedName>
        <fullName evidence="2">Uncharacterized protein</fullName>
    </submittedName>
</protein>
<name>A0ABR2K247_9EUKA</name>
<feature type="coiled-coil region" evidence="1">
    <location>
        <begin position="13"/>
        <end position="47"/>
    </location>
</feature>
<evidence type="ECO:0000256" key="1">
    <source>
        <dbReference type="SAM" id="Coils"/>
    </source>
</evidence>
<organism evidence="2 3">
    <name type="scientific">Tritrichomonas musculus</name>
    <dbReference type="NCBI Taxonomy" id="1915356"/>
    <lineage>
        <taxon>Eukaryota</taxon>
        <taxon>Metamonada</taxon>
        <taxon>Parabasalia</taxon>
        <taxon>Tritrichomonadida</taxon>
        <taxon>Tritrichomonadidae</taxon>
        <taxon>Tritrichomonas</taxon>
    </lineage>
</organism>
<sequence length="137" mass="16394">MLFVLLAIRIPLSKVYEEKLKIVLNQKEEIRNNIRKYEDKLREYYGGILSILFDDVYECHCPPNDQTKIQERNRLMQKLAELHNNKYIIQNEIGILRQQVAEARLNEIIPKIDKCECDDVFIKKLKEKFADEKIEEI</sequence>
<reference evidence="2 3" key="1">
    <citation type="submission" date="2024-04" db="EMBL/GenBank/DDBJ databases">
        <title>Tritrichomonas musculus Genome.</title>
        <authorList>
            <person name="Alves-Ferreira E."/>
            <person name="Grigg M."/>
            <person name="Lorenzi H."/>
            <person name="Galac M."/>
        </authorList>
    </citation>
    <scope>NUCLEOTIDE SEQUENCE [LARGE SCALE GENOMIC DNA]</scope>
    <source>
        <strain evidence="2 3">EAF2021</strain>
    </source>
</reference>
<evidence type="ECO:0000313" key="2">
    <source>
        <dbReference type="EMBL" id="KAK8885191.1"/>
    </source>
</evidence>